<sequence>MNNTIPSTPMRSGSNKKVARPPPITPISHSNHDDYSFRHERTCELHPENGFPWDRMNDENPTRAITPVGCSCSFEHWEQESGRLLQRNRIHSLPPTPSSLTGSYSDERCPRTPRFWPRDHWDLPRVRVPQVRLGNPDADVSSIPFTLNDEPGVNLSDVIDNECHLDYRDVQDFAGRDCKRIRFIVEWPCYSSVTKYIWVERNNRPLTRLEIVRSIGSILSGFCKDASNVKPTPGWANWRIGATGIKFEDIWISSLHCIEKSIWVAQWQVVLPQVSAMTL</sequence>
<feature type="compositionally biased region" description="Polar residues" evidence="1">
    <location>
        <begin position="1"/>
        <end position="15"/>
    </location>
</feature>
<protein>
    <submittedName>
        <fullName evidence="2">Uncharacterized protein</fullName>
    </submittedName>
</protein>
<gene>
    <name evidence="2" type="ORF">JAAARDRAFT_192327</name>
</gene>
<dbReference type="InParanoid" id="A0A067Q8N2"/>
<evidence type="ECO:0000256" key="1">
    <source>
        <dbReference type="SAM" id="MobiDB-lite"/>
    </source>
</evidence>
<organism evidence="2 3">
    <name type="scientific">Jaapia argillacea MUCL 33604</name>
    <dbReference type="NCBI Taxonomy" id="933084"/>
    <lineage>
        <taxon>Eukaryota</taxon>
        <taxon>Fungi</taxon>
        <taxon>Dikarya</taxon>
        <taxon>Basidiomycota</taxon>
        <taxon>Agaricomycotina</taxon>
        <taxon>Agaricomycetes</taxon>
        <taxon>Agaricomycetidae</taxon>
        <taxon>Jaapiales</taxon>
        <taxon>Jaapiaceae</taxon>
        <taxon>Jaapia</taxon>
    </lineage>
</organism>
<dbReference type="AlphaFoldDB" id="A0A067Q8N2"/>
<dbReference type="OrthoDB" id="2662268at2759"/>
<dbReference type="HOGENOM" id="CLU_997700_0_0_1"/>
<evidence type="ECO:0000313" key="3">
    <source>
        <dbReference type="Proteomes" id="UP000027265"/>
    </source>
</evidence>
<dbReference type="EMBL" id="KL197715">
    <property type="protein sequence ID" value="KDQ59867.1"/>
    <property type="molecule type" value="Genomic_DNA"/>
</dbReference>
<feature type="region of interest" description="Disordered" evidence="1">
    <location>
        <begin position="1"/>
        <end position="35"/>
    </location>
</feature>
<name>A0A067Q8N2_9AGAM</name>
<accession>A0A067Q8N2</accession>
<proteinExistence type="predicted"/>
<dbReference type="Proteomes" id="UP000027265">
    <property type="component" value="Unassembled WGS sequence"/>
</dbReference>
<keyword evidence="3" id="KW-1185">Reference proteome</keyword>
<evidence type="ECO:0000313" key="2">
    <source>
        <dbReference type="EMBL" id="KDQ59867.1"/>
    </source>
</evidence>
<reference evidence="3" key="1">
    <citation type="journal article" date="2014" name="Proc. Natl. Acad. Sci. U.S.A.">
        <title>Extensive sampling of basidiomycete genomes demonstrates inadequacy of the white-rot/brown-rot paradigm for wood decay fungi.</title>
        <authorList>
            <person name="Riley R."/>
            <person name="Salamov A.A."/>
            <person name="Brown D.W."/>
            <person name="Nagy L.G."/>
            <person name="Floudas D."/>
            <person name="Held B.W."/>
            <person name="Levasseur A."/>
            <person name="Lombard V."/>
            <person name="Morin E."/>
            <person name="Otillar R."/>
            <person name="Lindquist E.A."/>
            <person name="Sun H."/>
            <person name="LaButti K.M."/>
            <person name="Schmutz J."/>
            <person name="Jabbour D."/>
            <person name="Luo H."/>
            <person name="Baker S.E."/>
            <person name="Pisabarro A.G."/>
            <person name="Walton J.D."/>
            <person name="Blanchette R.A."/>
            <person name="Henrissat B."/>
            <person name="Martin F."/>
            <person name="Cullen D."/>
            <person name="Hibbett D.S."/>
            <person name="Grigoriev I.V."/>
        </authorList>
    </citation>
    <scope>NUCLEOTIDE SEQUENCE [LARGE SCALE GENOMIC DNA]</scope>
    <source>
        <strain evidence="3">MUCL 33604</strain>
    </source>
</reference>